<feature type="non-terminal residue" evidence="1">
    <location>
        <position position="146"/>
    </location>
</feature>
<protein>
    <recommendedName>
        <fullName evidence="3">Dipeptidylpeptidase IV N-terminal domain-containing protein</fullName>
    </recommendedName>
</protein>
<name>A0A1V4T033_9GAMM</name>
<sequence>MNRNYASCKLSGDDERIHLKSTYGSQFTVSPDGDWLAFVDLHNVYIASFPMTGKTLDIGSNSEDIPVKKVSRDAGLNLHWIGDSKELHYTLGNEYYTIKIEDRFDFVAGKADSLFKMPEHGATIKLRAKVDKPKGVVAFKNAKIIT</sequence>
<organism evidence="1 2">
    <name type="scientific">Oceanospirillum multiglobuliferum</name>
    <dbReference type="NCBI Taxonomy" id="64969"/>
    <lineage>
        <taxon>Bacteria</taxon>
        <taxon>Pseudomonadati</taxon>
        <taxon>Pseudomonadota</taxon>
        <taxon>Gammaproteobacteria</taxon>
        <taxon>Oceanospirillales</taxon>
        <taxon>Oceanospirillaceae</taxon>
        <taxon>Oceanospirillum</taxon>
    </lineage>
</organism>
<comment type="caution">
    <text evidence="1">The sequence shown here is derived from an EMBL/GenBank/DDBJ whole genome shotgun (WGS) entry which is preliminary data.</text>
</comment>
<reference evidence="1 2" key="1">
    <citation type="submission" date="2017-01" db="EMBL/GenBank/DDBJ databases">
        <title>Genome Sequencing of a Marine Spirillum, Oceanospirillum multiglobuliferum ATCC 33336, from Japan.</title>
        <authorList>
            <person name="Carney J.G."/>
            <person name="Trachtenberg A.M."/>
            <person name="Rheaume B.A."/>
            <person name="Linnane J.D."/>
            <person name="Pitts N.L."/>
            <person name="Mykles D.L."/>
            <person name="Maclea K.S."/>
        </authorList>
    </citation>
    <scope>NUCLEOTIDE SEQUENCE [LARGE SCALE GENOMIC DNA]</scope>
    <source>
        <strain evidence="1 2">ATCC 33336</strain>
    </source>
</reference>
<gene>
    <name evidence="1" type="ORF">BTE48_16780</name>
</gene>
<evidence type="ECO:0000313" key="1">
    <source>
        <dbReference type="EMBL" id="OPX53952.1"/>
    </source>
</evidence>
<accession>A0A1V4T033</accession>
<dbReference type="Proteomes" id="UP000191418">
    <property type="component" value="Unassembled WGS sequence"/>
</dbReference>
<proteinExistence type="predicted"/>
<dbReference type="AlphaFoldDB" id="A0A1V4T033"/>
<evidence type="ECO:0000313" key="2">
    <source>
        <dbReference type="Proteomes" id="UP000191418"/>
    </source>
</evidence>
<dbReference type="EMBL" id="MTSM01000197">
    <property type="protein sequence ID" value="OPX53952.1"/>
    <property type="molecule type" value="Genomic_DNA"/>
</dbReference>
<keyword evidence="2" id="KW-1185">Reference proteome</keyword>
<evidence type="ECO:0008006" key="3">
    <source>
        <dbReference type="Google" id="ProtNLM"/>
    </source>
</evidence>